<protein>
    <submittedName>
        <fullName evidence="1">Uncharacterized protein</fullName>
    </submittedName>
</protein>
<evidence type="ECO:0000313" key="2">
    <source>
        <dbReference type="Proteomes" id="UP000886998"/>
    </source>
</evidence>
<dbReference type="EMBL" id="BMAV01014598">
    <property type="protein sequence ID" value="GFY63077.1"/>
    <property type="molecule type" value="Genomic_DNA"/>
</dbReference>
<keyword evidence="2" id="KW-1185">Reference proteome</keyword>
<sequence>MDTLSIDANALRDAAAFFWGWQEVPPLLIKELSSSSLAIRSPPRGGVKQPMREEWMRRATFGTESPFRCECISLHDNSDTEAIGLDANPKKSAREIRYTL</sequence>
<evidence type="ECO:0000313" key="1">
    <source>
        <dbReference type="EMBL" id="GFY63077.1"/>
    </source>
</evidence>
<reference evidence="1" key="1">
    <citation type="submission" date="2020-08" db="EMBL/GenBank/DDBJ databases">
        <title>Multicomponent nature underlies the extraordinary mechanical properties of spider dragline silk.</title>
        <authorList>
            <person name="Kono N."/>
            <person name="Nakamura H."/>
            <person name="Mori M."/>
            <person name="Yoshida Y."/>
            <person name="Ohtoshi R."/>
            <person name="Malay A.D."/>
            <person name="Moran D.A.P."/>
            <person name="Tomita M."/>
            <person name="Numata K."/>
            <person name="Arakawa K."/>
        </authorList>
    </citation>
    <scope>NUCLEOTIDE SEQUENCE</scope>
</reference>
<dbReference type="Proteomes" id="UP000886998">
    <property type="component" value="Unassembled WGS sequence"/>
</dbReference>
<organism evidence="1 2">
    <name type="scientific">Trichonephila inaurata madagascariensis</name>
    <dbReference type="NCBI Taxonomy" id="2747483"/>
    <lineage>
        <taxon>Eukaryota</taxon>
        <taxon>Metazoa</taxon>
        <taxon>Ecdysozoa</taxon>
        <taxon>Arthropoda</taxon>
        <taxon>Chelicerata</taxon>
        <taxon>Arachnida</taxon>
        <taxon>Araneae</taxon>
        <taxon>Araneomorphae</taxon>
        <taxon>Entelegynae</taxon>
        <taxon>Araneoidea</taxon>
        <taxon>Nephilidae</taxon>
        <taxon>Trichonephila</taxon>
        <taxon>Trichonephila inaurata</taxon>
    </lineage>
</organism>
<proteinExistence type="predicted"/>
<name>A0A8X6Y2B8_9ARAC</name>
<accession>A0A8X6Y2B8</accession>
<comment type="caution">
    <text evidence="1">The sequence shown here is derived from an EMBL/GenBank/DDBJ whole genome shotgun (WGS) entry which is preliminary data.</text>
</comment>
<dbReference type="AlphaFoldDB" id="A0A8X6Y2B8"/>
<gene>
    <name evidence="1" type="ORF">TNIN_129281</name>
</gene>